<evidence type="ECO:0000313" key="5">
    <source>
        <dbReference type="Proteomes" id="UP000570517"/>
    </source>
</evidence>
<dbReference type="SUPFAM" id="SSF52266">
    <property type="entry name" value="SGNH hydrolase"/>
    <property type="match status" value="1"/>
</dbReference>
<name>A0A850PR87_9MYCO</name>
<gene>
    <name evidence="4" type="ORF">HLY00_5021</name>
</gene>
<dbReference type="InterPro" id="IPR036514">
    <property type="entry name" value="SGNH_hydro_sf"/>
</dbReference>
<keyword evidence="5" id="KW-1185">Reference proteome</keyword>
<keyword evidence="4" id="KW-0378">Hydrolase</keyword>
<dbReference type="InterPro" id="IPR037460">
    <property type="entry name" value="SEST-like"/>
</dbReference>
<dbReference type="Pfam" id="PF13472">
    <property type="entry name" value="Lipase_GDSL_2"/>
    <property type="match status" value="1"/>
</dbReference>
<protein>
    <submittedName>
        <fullName evidence="4">Putative secreted hydrolase</fullName>
    </submittedName>
</protein>
<evidence type="ECO:0000256" key="1">
    <source>
        <dbReference type="PIRSR" id="PIRSR637460-1"/>
    </source>
</evidence>
<dbReference type="PANTHER" id="PTHR37981:SF1">
    <property type="entry name" value="SGNH HYDROLASE-TYPE ESTERASE DOMAIN-CONTAINING PROTEIN"/>
    <property type="match status" value="1"/>
</dbReference>
<evidence type="ECO:0000256" key="2">
    <source>
        <dbReference type="SAM" id="MobiDB-lite"/>
    </source>
</evidence>
<proteinExistence type="predicted"/>
<dbReference type="Gene3D" id="3.40.50.1110">
    <property type="entry name" value="SGNH hydrolase"/>
    <property type="match status" value="1"/>
</dbReference>
<dbReference type="AlphaFoldDB" id="A0A850PR87"/>
<feature type="active site" description="Nucleophile" evidence="1">
    <location>
        <position position="14"/>
    </location>
</feature>
<feature type="domain" description="SGNH hydrolase-type esterase" evidence="3">
    <location>
        <begin position="10"/>
        <end position="247"/>
    </location>
</feature>
<dbReference type="GO" id="GO:0004806">
    <property type="term" value="F:triacylglycerol lipase activity"/>
    <property type="evidence" value="ECO:0007669"/>
    <property type="project" value="TreeGrafter"/>
</dbReference>
<evidence type="ECO:0000259" key="3">
    <source>
        <dbReference type="Pfam" id="PF13472"/>
    </source>
</evidence>
<feature type="region of interest" description="Disordered" evidence="2">
    <location>
        <begin position="13"/>
        <end position="36"/>
    </location>
</feature>
<feature type="active site" evidence="1">
    <location>
        <position position="239"/>
    </location>
</feature>
<dbReference type="EMBL" id="JABFYL010000048">
    <property type="protein sequence ID" value="NVN53052.1"/>
    <property type="molecule type" value="Genomic_DNA"/>
</dbReference>
<organism evidence="4 5">
    <name type="scientific">Mycolicibacterium hippocampi</name>
    <dbReference type="NCBI Taxonomy" id="659824"/>
    <lineage>
        <taxon>Bacteria</taxon>
        <taxon>Bacillati</taxon>
        <taxon>Actinomycetota</taxon>
        <taxon>Actinomycetes</taxon>
        <taxon>Mycobacteriales</taxon>
        <taxon>Mycobacteriaceae</taxon>
        <taxon>Mycolicibacterium</taxon>
    </lineage>
</organism>
<accession>A0A850PR87</accession>
<sequence length="258" mass="26968">MTPSTKRYVALGSSMAAGPGIQPRVPGSPRPAGRSGANYPHLVAASLGLDLVDVTYSGATTAHVLHESQRSAPPQVDALDGSETLVTVTIGGNDIGYVPMLFAAGLPRPARSIPFLGAKLRELLDPAARDRALVEVGESLVEVGRTLRRRAPDAAVLFVDYLTLLPPAGTPAPPLRDAEVALGRRMAATLQRLTAEAAEATGCAVVRAADASRDHHAWSAQPWTTRFGLPVPRRPAPLHPNAEGMRAVAELVVAAAGR</sequence>
<dbReference type="Proteomes" id="UP000570517">
    <property type="component" value="Unassembled WGS sequence"/>
</dbReference>
<comment type="caution">
    <text evidence="4">The sequence shown here is derived from an EMBL/GenBank/DDBJ whole genome shotgun (WGS) entry which is preliminary data.</text>
</comment>
<dbReference type="InterPro" id="IPR013830">
    <property type="entry name" value="SGNH_hydro"/>
</dbReference>
<dbReference type="RefSeq" id="WP_256736372.1">
    <property type="nucleotide sequence ID" value="NZ_JABFYL010000048.1"/>
</dbReference>
<dbReference type="PANTHER" id="PTHR37981">
    <property type="entry name" value="LIPASE 2"/>
    <property type="match status" value="1"/>
</dbReference>
<dbReference type="GO" id="GO:0019433">
    <property type="term" value="P:triglyceride catabolic process"/>
    <property type="evidence" value="ECO:0007669"/>
    <property type="project" value="TreeGrafter"/>
</dbReference>
<reference evidence="4 5" key="1">
    <citation type="submission" date="2020-05" db="EMBL/GenBank/DDBJ databases">
        <title>Draft genome sequence of Mycobacterium hippocampi DL, isolated from European seabass, Dicentrarchus labrax, reared in fish farms.</title>
        <authorList>
            <person name="Stathopoulou P."/>
            <person name="Asimakis E."/>
            <person name="Tzokas K."/>
            <person name="Batargias C."/>
            <person name="Tsiamis G."/>
        </authorList>
    </citation>
    <scope>NUCLEOTIDE SEQUENCE [LARGE SCALE GENOMIC DNA]</scope>
    <source>
        <strain evidence="4 5">DL</strain>
    </source>
</reference>
<evidence type="ECO:0000313" key="4">
    <source>
        <dbReference type="EMBL" id="NVN53052.1"/>
    </source>
</evidence>
<dbReference type="CDD" id="cd01823">
    <property type="entry name" value="SEST_like"/>
    <property type="match status" value="1"/>
</dbReference>